<dbReference type="EMBL" id="AZFK01000081">
    <property type="protein sequence ID" value="KRL88051.1"/>
    <property type="molecule type" value="Genomic_DNA"/>
</dbReference>
<feature type="region of interest" description="Disordered" evidence="5">
    <location>
        <begin position="137"/>
        <end position="165"/>
    </location>
</feature>
<dbReference type="Gene3D" id="3.10.430.110">
    <property type="match status" value="1"/>
</dbReference>
<feature type="region of interest" description="Disordered" evidence="5">
    <location>
        <begin position="318"/>
        <end position="771"/>
    </location>
</feature>
<dbReference type="PATRIC" id="fig|1423760.3.peg.532"/>
<feature type="compositionally biased region" description="Basic and acidic residues" evidence="5">
    <location>
        <begin position="749"/>
        <end position="770"/>
    </location>
</feature>
<protein>
    <recommendedName>
        <fullName evidence="6">Gram-positive cocci surface proteins LPxTG domain-containing protein</fullName>
    </recommendedName>
</protein>
<accession>A0A0R1UA86</accession>
<feature type="domain" description="Gram-positive cocci surface proteins LPxTG" evidence="6">
    <location>
        <begin position="953"/>
        <end position="987"/>
    </location>
</feature>
<feature type="compositionally biased region" description="Low complexity" evidence="5">
    <location>
        <begin position="922"/>
        <end position="945"/>
    </location>
</feature>
<dbReference type="InterPro" id="IPR019931">
    <property type="entry name" value="LPXTG_anchor"/>
</dbReference>
<dbReference type="Gene3D" id="3.10.20.890">
    <property type="match status" value="9"/>
</dbReference>
<evidence type="ECO:0000256" key="4">
    <source>
        <dbReference type="ARBA" id="ARBA00023088"/>
    </source>
</evidence>
<dbReference type="InterPro" id="IPR044024">
    <property type="entry name" value="aRib"/>
</dbReference>
<evidence type="ECO:0000256" key="5">
    <source>
        <dbReference type="SAM" id="MobiDB-lite"/>
    </source>
</evidence>
<dbReference type="Pfam" id="PF17883">
    <property type="entry name" value="MBG"/>
    <property type="match status" value="1"/>
</dbReference>
<reference evidence="7 8" key="1">
    <citation type="journal article" date="2015" name="Genome Announc.">
        <title>Expanding the biotechnology potential of lactobacilli through comparative genomics of 213 strains and associated genera.</title>
        <authorList>
            <person name="Sun Z."/>
            <person name="Harris H.M."/>
            <person name="McCann A."/>
            <person name="Guo C."/>
            <person name="Argimon S."/>
            <person name="Zhang W."/>
            <person name="Yang X."/>
            <person name="Jeffery I.B."/>
            <person name="Cooney J.C."/>
            <person name="Kagawa T.F."/>
            <person name="Liu W."/>
            <person name="Song Y."/>
            <person name="Salvetti E."/>
            <person name="Wrobel A."/>
            <person name="Rasinkangas P."/>
            <person name="Parkhill J."/>
            <person name="Rea M.C."/>
            <person name="O'Sullivan O."/>
            <person name="Ritari J."/>
            <person name="Douillard F.P."/>
            <person name="Paul Ross R."/>
            <person name="Yang R."/>
            <person name="Briner A.E."/>
            <person name="Felis G.E."/>
            <person name="de Vos W.M."/>
            <person name="Barrangou R."/>
            <person name="Klaenhammer T.R."/>
            <person name="Caufield P.W."/>
            <person name="Cui Y."/>
            <person name="Zhang H."/>
            <person name="O'Toole P.W."/>
        </authorList>
    </citation>
    <scope>NUCLEOTIDE SEQUENCE [LARGE SCALE GENOMIC DNA]</scope>
    <source>
        <strain evidence="7 8">DSM 15946</strain>
    </source>
</reference>
<name>A0A0R1UA86_9LACO</name>
<dbReference type="AlphaFoldDB" id="A0A0R1UA86"/>
<feature type="region of interest" description="Disordered" evidence="5">
    <location>
        <begin position="922"/>
        <end position="961"/>
    </location>
</feature>
<proteinExistence type="predicted"/>
<keyword evidence="1" id="KW-0134">Cell wall</keyword>
<feature type="compositionally biased region" description="Basic and acidic residues" evidence="5">
    <location>
        <begin position="496"/>
        <end position="553"/>
    </location>
</feature>
<keyword evidence="2" id="KW-0964">Secreted</keyword>
<evidence type="ECO:0000256" key="3">
    <source>
        <dbReference type="ARBA" id="ARBA00022729"/>
    </source>
</evidence>
<dbReference type="Proteomes" id="UP000050816">
    <property type="component" value="Unassembled WGS sequence"/>
</dbReference>
<feature type="compositionally biased region" description="Basic and acidic residues" evidence="5">
    <location>
        <begin position="673"/>
        <end position="724"/>
    </location>
</feature>
<organism evidence="7 8">
    <name type="scientific">Limosilactobacillus ingluviei DSM 15946</name>
    <dbReference type="NCBI Taxonomy" id="1423760"/>
    <lineage>
        <taxon>Bacteria</taxon>
        <taxon>Bacillati</taxon>
        <taxon>Bacillota</taxon>
        <taxon>Bacilli</taxon>
        <taxon>Lactobacillales</taxon>
        <taxon>Lactobacillaceae</taxon>
        <taxon>Limosilactobacillus</taxon>
    </lineage>
</organism>
<feature type="compositionally biased region" description="Low complexity" evidence="5">
    <location>
        <begin position="182"/>
        <end position="193"/>
    </location>
</feature>
<feature type="region of interest" description="Disordered" evidence="5">
    <location>
        <begin position="174"/>
        <end position="193"/>
    </location>
</feature>
<evidence type="ECO:0000256" key="1">
    <source>
        <dbReference type="ARBA" id="ARBA00022512"/>
    </source>
</evidence>
<keyword evidence="4" id="KW-0572">Peptidoglycan-anchor</keyword>
<feature type="region of interest" description="Disordered" evidence="5">
    <location>
        <begin position="66"/>
        <end position="87"/>
    </location>
</feature>
<evidence type="ECO:0000313" key="7">
    <source>
        <dbReference type="EMBL" id="KRL88051.1"/>
    </source>
</evidence>
<sequence>MPGDGEEVATDTISGKLGENYNYNVKLPTDYNLATNQANTVNGTYTIDHHDEYVYVVKKTSAEKTTPKVPETKEPVVNTSSLTETEKAKVQKNVEDANKGNFPDGTTVTVGDDGTATINYPDKSSETIPGSELVRPATDAEKTTPKVPETKEPVVNTSSLTETEKAKVQKNVEDANKGNFPDGTTVTVGDDGTATINYPDKSVDTIPGNKLVEEKTDTPTPTEKTVNVVFKGVDKKYDGKPAEVTVTITDQDGKDVDVTLEAGKDYTITKQSAAKARMLLATAKPLTDAPTEVGTYHVALTETGKQKLKDAGYTTVNETPADFTISPADTPTPTPDTKTDDEKYDPIIPGDKVKVDDPTKLTNEEKDEVVKAVEDANKDDNGDSTLPDGTKITVDNDGTTTVTYPDGTKDTIDGDKLVEPANPSDTKTGDQTNDPKVPGDKVKVDDPTKLTDDEKGEVAKAVEDANKDDNGDSTLPDGTKITVDNDGTTTVTYPDGTKDTIDGDQLVEKKNDADKNEPNVPGDKVKVDDPTKLTDDEKGEVVKAVEDANKDDNGNSTLPDGTKITVDDNGDVTVTYPDGSEDTIPGDKVVEGKTDADKNEPNVPSEDDKVKVDDPTKLTDGEKEDVVKTVEDANKDDNGNSTLPDGTKITVGDNGDVTVTYPDGSEDTIPGDKVVEGKTDADKNEPNVPSEDDKVKVDDPTKLTDGEKEDVVKAVEDANKDKDGNSTLPDGTKITVGDNGDVTVTYPDGSKDTIPGDKVVEGKTDADKTDVTVPGTKVEVGDPTKLTDGEKGQVEEAIKDANPNLPNGTKITVADDGTATILYPDGSYKVIDGQDLVTKPGQTTADQVTPVVPGDKVTVVDPNHLTDAEKDQVKTNVEKANQNNFPAGTVVMVADDGTATITYPDGSVDQISAADLITKPTAAGQAGKGTGTTTTNGQGAPAGQGKADQAKTLPQTGNEQGSLLAASGLGMLLLGMLGLGGKRKKED</sequence>
<comment type="caution">
    <text evidence="7">The sequence shown here is derived from an EMBL/GenBank/DDBJ whole genome shotgun (WGS) entry which is preliminary data.</text>
</comment>
<feature type="compositionally biased region" description="Basic and acidic residues" evidence="5">
    <location>
        <begin position="407"/>
        <end position="418"/>
    </location>
</feature>
<gene>
    <name evidence="7" type="ORF">FC43_GL000513</name>
</gene>
<feature type="compositionally biased region" description="Basic and acidic residues" evidence="5">
    <location>
        <begin position="437"/>
        <end position="470"/>
    </location>
</feature>
<dbReference type="Pfam" id="PF00746">
    <property type="entry name" value="Gram_pos_anchor"/>
    <property type="match status" value="1"/>
</dbReference>
<feature type="compositionally biased region" description="Basic and acidic residues" evidence="5">
    <location>
        <begin position="588"/>
        <end position="638"/>
    </location>
</feature>
<evidence type="ECO:0000313" key="8">
    <source>
        <dbReference type="Proteomes" id="UP000050816"/>
    </source>
</evidence>
<dbReference type="NCBIfam" id="TIGR01167">
    <property type="entry name" value="LPXTG_anchor"/>
    <property type="match status" value="1"/>
</dbReference>
<feature type="compositionally biased region" description="Basic and acidic residues" evidence="5">
    <location>
        <begin position="337"/>
        <end position="381"/>
    </location>
</feature>
<feature type="compositionally biased region" description="Basic and acidic residues" evidence="5">
    <location>
        <begin position="138"/>
        <end position="152"/>
    </location>
</feature>
<dbReference type="InterPro" id="IPR041277">
    <property type="entry name" value="MBG_Lactobacillales"/>
</dbReference>
<dbReference type="PROSITE" id="PS50847">
    <property type="entry name" value="GRAM_POS_ANCHORING"/>
    <property type="match status" value="1"/>
</dbReference>
<evidence type="ECO:0000259" key="6">
    <source>
        <dbReference type="PROSITE" id="PS50847"/>
    </source>
</evidence>
<evidence type="ECO:0000256" key="2">
    <source>
        <dbReference type="ARBA" id="ARBA00022525"/>
    </source>
</evidence>
<feature type="compositionally biased region" description="Polar residues" evidence="5">
    <location>
        <begin position="423"/>
        <end position="434"/>
    </location>
</feature>
<keyword evidence="3" id="KW-0732">Signal</keyword>
<dbReference type="Pfam" id="PF18938">
    <property type="entry name" value="aRib"/>
    <property type="match status" value="9"/>
</dbReference>